<dbReference type="Pfam" id="PF04037">
    <property type="entry name" value="DUF382"/>
    <property type="match status" value="1"/>
</dbReference>
<sequence>MAYLGKARKEDLRLLAEELNLNVGNNMKIADLSKIITTHPDYDEEFSKNLLTIIVEDRKLREQQEVVRKQQELEKEKKRLDCEFQLEKLRLENERLKGPLLKRFKLSAEIFRQKFVKHQRNPAQSWRDFVFEITSYFEEWLGGLGVNDFDGLKNLMITDQLKRRVPGDIREQIYQREVVTTRVSIPVSVPINTRNGIDDLQLVDIKCGQTSIKAVIDTGAQISVLREDLIGKVCGEGEGSIQIISAFGEKEIAALKLFNLKIDDGKHGSMPIIDFEGTKDEDIEFRKEKEDLRKETENEARIREARHKEEEQARLKAEVEARLKAEQETKAVEERRRMEEERRMNERIALEDEIKERKMACGRADTTCSSSEDSSNVLPIFAEDETYAIKEKPKLPKRKFKELSRMSVTKLQRKVNLKTSNNIVLVPQHWSFKREYSQDKRGIGTLAWKLPGFIKRIGIGKVRQSLREREDQETAKVKMRKRVRLKLRTHDNISWDFLNDV</sequence>
<feature type="coiled-coil region" evidence="1">
    <location>
        <begin position="286"/>
        <end position="344"/>
    </location>
</feature>
<dbReference type="SUPFAM" id="SSF50630">
    <property type="entry name" value="Acid proteases"/>
    <property type="match status" value="1"/>
</dbReference>
<evidence type="ECO:0000256" key="1">
    <source>
        <dbReference type="SAM" id="Coils"/>
    </source>
</evidence>
<proteinExistence type="predicted"/>
<dbReference type="AlphaFoldDB" id="A0A8X6IKY6"/>
<gene>
    <name evidence="3" type="primary">X975_19749</name>
    <name evidence="3" type="ORF">TNIN_425121</name>
</gene>
<dbReference type="InterPro" id="IPR052584">
    <property type="entry name" value="U2_snRNP_Complex_Component"/>
</dbReference>
<comment type="caution">
    <text evidence="3">The sequence shown here is derived from an EMBL/GenBank/DDBJ whole genome shotgun (WGS) entry which is preliminary data.</text>
</comment>
<keyword evidence="1" id="KW-0175">Coiled coil</keyword>
<keyword evidence="4" id="KW-1185">Reference proteome</keyword>
<evidence type="ECO:0000313" key="4">
    <source>
        <dbReference type="Proteomes" id="UP000886998"/>
    </source>
</evidence>
<evidence type="ECO:0000313" key="3">
    <source>
        <dbReference type="EMBL" id="GFS50213.1"/>
    </source>
</evidence>
<dbReference type="PANTHER" id="PTHR12785:SF6">
    <property type="entry name" value="SPLICING FACTOR 3B SUBUNIT 2"/>
    <property type="match status" value="1"/>
</dbReference>
<dbReference type="EMBL" id="BMAV01026423">
    <property type="protein sequence ID" value="GFS50213.1"/>
    <property type="molecule type" value="Genomic_DNA"/>
</dbReference>
<dbReference type="SUPFAM" id="SSF47353">
    <property type="entry name" value="Retrovirus capsid dimerization domain-like"/>
    <property type="match status" value="1"/>
</dbReference>
<feature type="coiled-coil region" evidence="1">
    <location>
        <begin position="59"/>
        <end position="90"/>
    </location>
</feature>
<dbReference type="OrthoDB" id="10260794at2759"/>
<reference evidence="3" key="1">
    <citation type="submission" date="2020-08" db="EMBL/GenBank/DDBJ databases">
        <title>Multicomponent nature underlies the extraordinary mechanical properties of spider dragline silk.</title>
        <authorList>
            <person name="Kono N."/>
            <person name="Nakamura H."/>
            <person name="Mori M."/>
            <person name="Yoshida Y."/>
            <person name="Ohtoshi R."/>
            <person name="Malay A.D."/>
            <person name="Moran D.A.P."/>
            <person name="Tomita M."/>
            <person name="Numata K."/>
            <person name="Arakawa K."/>
        </authorList>
    </citation>
    <scope>NUCLEOTIDE SEQUENCE</scope>
</reference>
<dbReference type="GO" id="GO:0005689">
    <property type="term" value="C:U12-type spliceosomal complex"/>
    <property type="evidence" value="ECO:0007669"/>
    <property type="project" value="TreeGrafter"/>
</dbReference>
<name>A0A8X6IKY6_9ARAC</name>
<evidence type="ECO:0000259" key="2">
    <source>
        <dbReference type="Pfam" id="PF04037"/>
    </source>
</evidence>
<protein>
    <submittedName>
        <fullName evidence="3">Retrovirus-related Pol polyprotein from transposon opus</fullName>
    </submittedName>
</protein>
<dbReference type="PANTHER" id="PTHR12785">
    <property type="entry name" value="SPLICING FACTOR 3B"/>
    <property type="match status" value="1"/>
</dbReference>
<dbReference type="Proteomes" id="UP000886998">
    <property type="component" value="Unassembled WGS sequence"/>
</dbReference>
<dbReference type="InterPro" id="IPR021109">
    <property type="entry name" value="Peptidase_aspartic_dom_sf"/>
</dbReference>
<feature type="domain" description="DUF382" evidence="2">
    <location>
        <begin position="414"/>
        <end position="491"/>
    </location>
</feature>
<dbReference type="InterPro" id="IPR007180">
    <property type="entry name" value="DUF382"/>
</dbReference>
<accession>A0A8X6IKY6</accession>
<organism evidence="3 4">
    <name type="scientific">Trichonephila inaurata madagascariensis</name>
    <dbReference type="NCBI Taxonomy" id="2747483"/>
    <lineage>
        <taxon>Eukaryota</taxon>
        <taxon>Metazoa</taxon>
        <taxon>Ecdysozoa</taxon>
        <taxon>Arthropoda</taxon>
        <taxon>Chelicerata</taxon>
        <taxon>Arachnida</taxon>
        <taxon>Araneae</taxon>
        <taxon>Araneomorphae</taxon>
        <taxon>Entelegynae</taxon>
        <taxon>Araneoidea</taxon>
        <taxon>Nephilidae</taxon>
        <taxon>Trichonephila</taxon>
        <taxon>Trichonephila inaurata</taxon>
    </lineage>
</organism>